<comment type="caution">
    <text evidence="7">The sequence shown here is derived from an EMBL/GenBank/DDBJ whole genome shotgun (WGS) entry which is preliminary data.</text>
</comment>
<dbReference type="OrthoDB" id="528805at2"/>
<keyword evidence="3" id="KW-0805">Transcription regulation</keyword>
<dbReference type="GO" id="GO:0004252">
    <property type="term" value="F:serine-type endopeptidase activity"/>
    <property type="evidence" value="ECO:0007669"/>
    <property type="project" value="InterPro"/>
</dbReference>
<dbReference type="InterPro" id="IPR036286">
    <property type="entry name" value="LexA/Signal_pep-like_sf"/>
</dbReference>
<dbReference type="GO" id="GO:0003677">
    <property type="term" value="F:DNA binding"/>
    <property type="evidence" value="ECO:0007669"/>
    <property type="project" value="UniProtKB-KW"/>
</dbReference>
<dbReference type="Proteomes" id="UP000218934">
    <property type="component" value="Unassembled WGS sequence"/>
</dbReference>
<evidence type="ECO:0000256" key="2">
    <source>
        <dbReference type="ARBA" id="ARBA00022801"/>
    </source>
</evidence>
<keyword evidence="4" id="KW-0238">DNA-binding</keyword>
<dbReference type="InterPro" id="IPR015927">
    <property type="entry name" value="Peptidase_S24_S26A/B/C"/>
</dbReference>
<dbReference type="GO" id="GO:0006508">
    <property type="term" value="P:proteolysis"/>
    <property type="evidence" value="ECO:0007669"/>
    <property type="project" value="UniProtKB-KW"/>
</dbReference>
<dbReference type="Gene3D" id="2.10.109.10">
    <property type="entry name" value="Umud Fragment, subunit A"/>
    <property type="match status" value="1"/>
</dbReference>
<gene>
    <name evidence="7" type="ORF">COO09_00155</name>
</gene>
<feature type="domain" description="Peptidase S24/S26A/S26B/S26C" evidence="6">
    <location>
        <begin position="90"/>
        <end position="206"/>
    </location>
</feature>
<dbReference type="PROSITE" id="PS00501">
    <property type="entry name" value="SPASE_I_1"/>
    <property type="match status" value="1"/>
</dbReference>
<dbReference type="KEGG" id="rdi:CMV14_10770"/>
<evidence type="ECO:0000313" key="8">
    <source>
        <dbReference type="Proteomes" id="UP000218934"/>
    </source>
</evidence>
<protein>
    <submittedName>
        <fullName evidence="7">Peptidase S24</fullName>
    </submittedName>
</protein>
<sequence length="213" mass="23266">MADDVRTALDALIRERGEDYSAVSRLLGRNPAYIQQFIKRGTPRRLSEEDRLRLAAYFRVSEDRLGGRAGAGTPPDMSALVAVPRIDIGASAGAGGLAEIEERGRPIGFDEKWLRDLGARRTDSLSIISVAGDSMEPTLCDGDDILVDREAVAVRAGAIHVLRLDGMLMVKRIIRDGGRLLIRSDNPAYPDIADYDPALLAIIGRVLWCGRKL</sequence>
<dbReference type="EMBL" id="NWUF01000001">
    <property type="protein sequence ID" value="PCE44096.1"/>
    <property type="molecule type" value="Genomic_DNA"/>
</dbReference>
<reference evidence="7 8" key="1">
    <citation type="submission" date="2017-09" db="EMBL/GenBank/DDBJ databases">
        <title>The Catabolism of 3,6-Dichlorosalicylic acid is Initiated by the Cytochrome P450 Monooxygenase DsmABC in Rhizorhabdus dicambivorans Ndbn-20.</title>
        <authorList>
            <person name="Na L."/>
        </authorList>
    </citation>
    <scope>NUCLEOTIDE SEQUENCE [LARGE SCALE GENOMIC DNA]</scope>
    <source>
        <strain evidence="7 8">Ndbn-20m</strain>
    </source>
</reference>
<dbReference type="InterPro" id="IPR039418">
    <property type="entry name" value="LexA-like"/>
</dbReference>
<name>A0A2A4G245_9SPHN</name>
<evidence type="ECO:0000256" key="5">
    <source>
        <dbReference type="ARBA" id="ARBA00023163"/>
    </source>
</evidence>
<dbReference type="AlphaFoldDB" id="A0A2A4G245"/>
<keyword evidence="5" id="KW-0804">Transcription</keyword>
<dbReference type="Pfam" id="PF00717">
    <property type="entry name" value="Peptidase_S24"/>
    <property type="match status" value="1"/>
</dbReference>
<dbReference type="RefSeq" id="WP_066958907.1">
    <property type="nucleotide sequence ID" value="NZ_CP023449.1"/>
</dbReference>
<evidence type="ECO:0000256" key="4">
    <source>
        <dbReference type="ARBA" id="ARBA00023125"/>
    </source>
</evidence>
<dbReference type="GO" id="GO:0016020">
    <property type="term" value="C:membrane"/>
    <property type="evidence" value="ECO:0007669"/>
    <property type="project" value="InterPro"/>
</dbReference>
<evidence type="ECO:0000259" key="6">
    <source>
        <dbReference type="Pfam" id="PF00717"/>
    </source>
</evidence>
<dbReference type="CDD" id="cd06529">
    <property type="entry name" value="S24_LexA-like"/>
    <property type="match status" value="1"/>
</dbReference>
<accession>A0A2A4G245</accession>
<evidence type="ECO:0000256" key="1">
    <source>
        <dbReference type="ARBA" id="ARBA00022670"/>
    </source>
</evidence>
<evidence type="ECO:0000313" key="7">
    <source>
        <dbReference type="EMBL" id="PCE44096.1"/>
    </source>
</evidence>
<dbReference type="SUPFAM" id="SSF51306">
    <property type="entry name" value="LexA/Signal peptidase"/>
    <property type="match status" value="1"/>
</dbReference>
<proteinExistence type="predicted"/>
<dbReference type="PANTHER" id="PTHR40661">
    <property type="match status" value="1"/>
</dbReference>
<keyword evidence="2" id="KW-0378">Hydrolase</keyword>
<dbReference type="InterPro" id="IPR019756">
    <property type="entry name" value="Pept_S26A_signal_pept_1_Ser-AS"/>
</dbReference>
<organism evidence="7 8">
    <name type="scientific">Rhizorhabdus dicambivorans</name>
    <dbReference type="NCBI Taxonomy" id="1850238"/>
    <lineage>
        <taxon>Bacteria</taxon>
        <taxon>Pseudomonadati</taxon>
        <taxon>Pseudomonadota</taxon>
        <taxon>Alphaproteobacteria</taxon>
        <taxon>Sphingomonadales</taxon>
        <taxon>Sphingomonadaceae</taxon>
        <taxon>Rhizorhabdus</taxon>
    </lineage>
</organism>
<keyword evidence="8" id="KW-1185">Reference proteome</keyword>
<keyword evidence="1" id="KW-0645">Protease</keyword>
<evidence type="ECO:0000256" key="3">
    <source>
        <dbReference type="ARBA" id="ARBA00023015"/>
    </source>
</evidence>
<dbReference type="PANTHER" id="PTHR40661:SF3">
    <property type="entry name" value="FELS-1 PROPHAGE TRANSCRIPTIONAL REGULATOR"/>
    <property type="match status" value="1"/>
</dbReference>